<organism evidence="2 3">
    <name type="scientific">Ectobacillus antri</name>
    <dbReference type="NCBI Taxonomy" id="2486280"/>
    <lineage>
        <taxon>Bacteria</taxon>
        <taxon>Bacillati</taxon>
        <taxon>Bacillota</taxon>
        <taxon>Bacilli</taxon>
        <taxon>Bacillales</taxon>
        <taxon>Bacillaceae</taxon>
        <taxon>Ectobacillus</taxon>
    </lineage>
</organism>
<proteinExistence type="predicted"/>
<keyword evidence="1" id="KW-1133">Transmembrane helix</keyword>
<name>A0ABT6H442_9BACI</name>
<dbReference type="RefSeq" id="WP_124563477.1">
    <property type="nucleotide sequence ID" value="NZ_JARRRY010000001.1"/>
</dbReference>
<keyword evidence="1" id="KW-0472">Membrane</keyword>
<reference evidence="2 3" key="1">
    <citation type="submission" date="2023-04" db="EMBL/GenBank/DDBJ databases">
        <title>Ectobacillus antri isolated from activated sludge.</title>
        <authorList>
            <person name="Yan P."/>
            <person name="Liu X."/>
        </authorList>
    </citation>
    <scope>NUCLEOTIDE SEQUENCE [LARGE SCALE GENOMIC DNA]</scope>
    <source>
        <strain evidence="2 3">C18H</strain>
    </source>
</reference>
<keyword evidence="1" id="KW-0812">Transmembrane</keyword>
<keyword evidence="3" id="KW-1185">Reference proteome</keyword>
<feature type="transmembrane region" description="Helical" evidence="1">
    <location>
        <begin position="6"/>
        <end position="24"/>
    </location>
</feature>
<accession>A0ABT6H442</accession>
<comment type="caution">
    <text evidence="2">The sequence shown here is derived from an EMBL/GenBank/DDBJ whole genome shotgun (WGS) entry which is preliminary data.</text>
</comment>
<sequence>MRAIRFYLGVSLLYGLYKALFLFLHLELRITIPYEALLQGTGFILYMLFSFSVSPAYFKHWRYTFAFLITSVIWTSDIVWIWLYLHIFLPFVMY</sequence>
<gene>
    <name evidence="2" type="ORF">P6P90_05210</name>
</gene>
<dbReference type="Proteomes" id="UP001218246">
    <property type="component" value="Unassembled WGS sequence"/>
</dbReference>
<protein>
    <submittedName>
        <fullName evidence="2">Uncharacterized protein</fullName>
    </submittedName>
</protein>
<feature type="transmembrane region" description="Helical" evidence="1">
    <location>
        <begin position="64"/>
        <end position="85"/>
    </location>
</feature>
<evidence type="ECO:0000256" key="1">
    <source>
        <dbReference type="SAM" id="Phobius"/>
    </source>
</evidence>
<dbReference type="EMBL" id="JARULN010000002">
    <property type="protein sequence ID" value="MDG5753395.1"/>
    <property type="molecule type" value="Genomic_DNA"/>
</dbReference>
<evidence type="ECO:0000313" key="3">
    <source>
        <dbReference type="Proteomes" id="UP001218246"/>
    </source>
</evidence>
<evidence type="ECO:0000313" key="2">
    <source>
        <dbReference type="EMBL" id="MDG5753395.1"/>
    </source>
</evidence>
<feature type="transmembrane region" description="Helical" evidence="1">
    <location>
        <begin position="36"/>
        <end position="58"/>
    </location>
</feature>